<accession>A0A5C5ZSS5</accession>
<sequence length="376" mass="41039">MDTEFTPPEVPSSHLISSSNAPVAVELRYRCSEQFLPILQHLNASLLVTTYKLGKLAVIQPVLDDASGDLVADVRLTSFESAMGLARHPTQLAVGTRRGIWRLAGQKDLPREIRLTGQDTPPTSSVTFAARDYHITGNISIHEMAFQGDQLWAVNTLFSCLCTFDSPHNFKPRWKPDFISDLAPQDRCHLNGMALGSDGPKYVTALGRTDVGGGWRENKTSGGCVLDVDTNDVVADGLCMPHSPRLHQGNLYLLNSGRGELCCVDPNKGEITTVDRVPGYTRGLTFAGQFAFIGMSQIRESNVFGGLPISSMHESLRCGIAVVDLVSGRAVAWFEFETAVEEIFSVEILPGANPTFIHSPDLEGNDQELWIVPPFA</sequence>
<dbReference type="InterPro" id="IPR017481">
    <property type="entry name" value="CHP03032"/>
</dbReference>
<keyword evidence="3" id="KW-1185">Reference proteome</keyword>
<feature type="domain" description="Conserved hypothetical protein CHP03032" evidence="1">
    <location>
        <begin position="34"/>
        <end position="353"/>
    </location>
</feature>
<dbReference type="Proteomes" id="UP000316213">
    <property type="component" value="Unassembled WGS sequence"/>
</dbReference>
<dbReference type="OrthoDB" id="238183at2"/>
<dbReference type="SUPFAM" id="SSF63825">
    <property type="entry name" value="YWTD domain"/>
    <property type="match status" value="1"/>
</dbReference>
<evidence type="ECO:0000313" key="3">
    <source>
        <dbReference type="Proteomes" id="UP000316213"/>
    </source>
</evidence>
<dbReference type="RefSeq" id="WP_146581834.1">
    <property type="nucleotide sequence ID" value="NZ_SJPM01000019.1"/>
</dbReference>
<name>A0A5C5ZSS5_9BACT</name>
<proteinExistence type="predicted"/>
<comment type="caution">
    <text evidence="2">The sequence shown here is derived from an EMBL/GenBank/DDBJ whole genome shotgun (WGS) entry which is preliminary data.</text>
</comment>
<dbReference type="AlphaFoldDB" id="A0A5C5ZSS5"/>
<evidence type="ECO:0000313" key="2">
    <source>
        <dbReference type="EMBL" id="TWT89273.1"/>
    </source>
</evidence>
<dbReference type="Pfam" id="PF16261">
    <property type="entry name" value="DUF4915"/>
    <property type="match status" value="1"/>
</dbReference>
<gene>
    <name evidence="2" type="ORF">Pla100_55900</name>
</gene>
<evidence type="ECO:0000259" key="1">
    <source>
        <dbReference type="Pfam" id="PF16261"/>
    </source>
</evidence>
<organism evidence="2 3">
    <name type="scientific">Neorhodopirellula pilleata</name>
    <dbReference type="NCBI Taxonomy" id="2714738"/>
    <lineage>
        <taxon>Bacteria</taxon>
        <taxon>Pseudomonadati</taxon>
        <taxon>Planctomycetota</taxon>
        <taxon>Planctomycetia</taxon>
        <taxon>Pirellulales</taxon>
        <taxon>Pirellulaceae</taxon>
        <taxon>Neorhodopirellula</taxon>
    </lineage>
</organism>
<protein>
    <recommendedName>
        <fullName evidence="1">Conserved hypothetical protein CHP03032 domain-containing protein</fullName>
    </recommendedName>
</protein>
<dbReference type="NCBIfam" id="TIGR03032">
    <property type="entry name" value="TIGR03032 family protein"/>
    <property type="match status" value="1"/>
</dbReference>
<dbReference type="EMBL" id="SJPM01000019">
    <property type="protein sequence ID" value="TWT89273.1"/>
    <property type="molecule type" value="Genomic_DNA"/>
</dbReference>
<reference evidence="2 3" key="1">
    <citation type="submission" date="2019-02" db="EMBL/GenBank/DDBJ databases">
        <title>Deep-cultivation of Planctomycetes and their phenomic and genomic characterization uncovers novel biology.</title>
        <authorList>
            <person name="Wiegand S."/>
            <person name="Jogler M."/>
            <person name="Boedeker C."/>
            <person name="Pinto D."/>
            <person name="Vollmers J."/>
            <person name="Rivas-Marin E."/>
            <person name="Kohn T."/>
            <person name="Peeters S.H."/>
            <person name="Heuer A."/>
            <person name="Rast P."/>
            <person name="Oberbeckmann S."/>
            <person name="Bunk B."/>
            <person name="Jeske O."/>
            <person name="Meyerdierks A."/>
            <person name="Storesund J.E."/>
            <person name="Kallscheuer N."/>
            <person name="Luecker S."/>
            <person name="Lage O.M."/>
            <person name="Pohl T."/>
            <person name="Merkel B.J."/>
            <person name="Hornburger P."/>
            <person name="Mueller R.-W."/>
            <person name="Bruemmer F."/>
            <person name="Labrenz M."/>
            <person name="Spormann A.M."/>
            <person name="Op Den Camp H."/>
            <person name="Overmann J."/>
            <person name="Amann R."/>
            <person name="Jetten M.S.M."/>
            <person name="Mascher T."/>
            <person name="Medema M.H."/>
            <person name="Devos D.P."/>
            <person name="Kaster A.-K."/>
            <person name="Ovreas L."/>
            <person name="Rohde M."/>
            <person name="Galperin M.Y."/>
            <person name="Jogler C."/>
        </authorList>
    </citation>
    <scope>NUCLEOTIDE SEQUENCE [LARGE SCALE GENOMIC DNA]</scope>
    <source>
        <strain evidence="2 3">Pla100</strain>
    </source>
</reference>